<evidence type="ECO:0000313" key="4">
    <source>
        <dbReference type="EnsemblMetazoa" id="AMAM014597-PA"/>
    </source>
</evidence>
<dbReference type="Proteomes" id="UP000075901">
    <property type="component" value="Unassembled WGS sequence"/>
</dbReference>
<feature type="region of interest" description="Disordered" evidence="1">
    <location>
        <begin position="89"/>
        <end position="230"/>
    </location>
</feature>
<feature type="compositionally biased region" description="Low complexity" evidence="1">
    <location>
        <begin position="160"/>
        <end position="219"/>
    </location>
</feature>
<feature type="transmembrane region" description="Helical" evidence="2">
    <location>
        <begin position="288"/>
        <end position="310"/>
    </location>
</feature>
<evidence type="ECO:0000256" key="3">
    <source>
        <dbReference type="SAM" id="SignalP"/>
    </source>
</evidence>
<keyword evidence="3" id="KW-0732">Signal</keyword>
<keyword evidence="2" id="KW-0472">Membrane</keyword>
<keyword evidence="5" id="KW-1185">Reference proteome</keyword>
<name>A0A182SW33_9DIPT</name>
<feature type="signal peptide" evidence="3">
    <location>
        <begin position="1"/>
        <end position="24"/>
    </location>
</feature>
<keyword evidence="2" id="KW-0812">Transmembrane</keyword>
<feature type="compositionally biased region" description="Polar residues" evidence="1">
    <location>
        <begin position="106"/>
        <end position="118"/>
    </location>
</feature>
<evidence type="ECO:0000256" key="1">
    <source>
        <dbReference type="SAM" id="MobiDB-lite"/>
    </source>
</evidence>
<evidence type="ECO:0000313" key="5">
    <source>
        <dbReference type="Proteomes" id="UP000075901"/>
    </source>
</evidence>
<feature type="chain" id="PRO_5008136177" evidence="3">
    <location>
        <begin position="25"/>
        <end position="335"/>
    </location>
</feature>
<organism evidence="4 5">
    <name type="scientific">Anopheles maculatus</name>
    <dbReference type="NCBI Taxonomy" id="74869"/>
    <lineage>
        <taxon>Eukaryota</taxon>
        <taxon>Metazoa</taxon>
        <taxon>Ecdysozoa</taxon>
        <taxon>Arthropoda</taxon>
        <taxon>Hexapoda</taxon>
        <taxon>Insecta</taxon>
        <taxon>Pterygota</taxon>
        <taxon>Neoptera</taxon>
        <taxon>Endopterygota</taxon>
        <taxon>Diptera</taxon>
        <taxon>Nematocera</taxon>
        <taxon>Culicoidea</taxon>
        <taxon>Culicidae</taxon>
        <taxon>Anophelinae</taxon>
        <taxon>Anopheles</taxon>
        <taxon>Anopheles maculatus group</taxon>
    </lineage>
</organism>
<reference evidence="4" key="2">
    <citation type="submission" date="2020-05" db="UniProtKB">
        <authorList>
            <consortium name="EnsemblMetazoa"/>
        </authorList>
    </citation>
    <scope>IDENTIFICATION</scope>
    <source>
        <strain evidence="4">maculatus3</strain>
    </source>
</reference>
<accession>A0A182SW33</accession>
<protein>
    <submittedName>
        <fullName evidence="4">Uncharacterized protein</fullName>
    </submittedName>
</protein>
<feature type="compositionally biased region" description="Low complexity" evidence="1">
    <location>
        <begin position="119"/>
        <end position="153"/>
    </location>
</feature>
<dbReference type="AlphaFoldDB" id="A0A182SW33"/>
<proteinExistence type="predicted"/>
<evidence type="ECO:0000256" key="2">
    <source>
        <dbReference type="SAM" id="Phobius"/>
    </source>
</evidence>
<sequence>MHAALVYVCIIGALLVVGGGGSEATQQQSKPPDLNVTVAKVIDAMVAEDGGKNGTVGVPLVEHHGDRAQRIVARKGVINDVATVVRGSVTDQQTHAGDGASVPAAGSNNTTNSETATQSNVTTTTTSVASSASNGGSTIPTISANASSTTASSVKPQPTPTQSIPPSSTNATTTLGTSGTSSSNSTSSTTTTTTSTTPPSTTTTTTTTTTSTTSTTTTTKPPKKPKITYSVEDEPKLLQAAKPGYGAPYDPVDSSGRLRIDEPLAQFSKEFLGGVGGPGEPPNSRREYIVPIVTLIFAIPLLLGLFLLSYRRAKEFWLTRHYRRMDFLIDGMYNY</sequence>
<keyword evidence="2" id="KW-1133">Transmembrane helix</keyword>
<reference evidence="5" key="1">
    <citation type="submission" date="2013-09" db="EMBL/GenBank/DDBJ databases">
        <title>The Genome Sequence of Anopheles maculatus species B.</title>
        <authorList>
            <consortium name="The Broad Institute Genomics Platform"/>
            <person name="Neafsey D.E."/>
            <person name="Besansky N."/>
            <person name="Howell P."/>
            <person name="Walton C."/>
            <person name="Young S.K."/>
            <person name="Zeng Q."/>
            <person name="Gargeya S."/>
            <person name="Fitzgerald M."/>
            <person name="Haas B."/>
            <person name="Abouelleil A."/>
            <person name="Allen A.W."/>
            <person name="Alvarado L."/>
            <person name="Arachchi H.M."/>
            <person name="Berlin A.M."/>
            <person name="Chapman S.B."/>
            <person name="Gainer-Dewar J."/>
            <person name="Goldberg J."/>
            <person name="Griggs A."/>
            <person name="Gujja S."/>
            <person name="Hansen M."/>
            <person name="Howarth C."/>
            <person name="Imamovic A."/>
            <person name="Ireland A."/>
            <person name="Larimer J."/>
            <person name="McCowan C."/>
            <person name="Murphy C."/>
            <person name="Pearson M."/>
            <person name="Poon T.W."/>
            <person name="Priest M."/>
            <person name="Roberts A."/>
            <person name="Saif S."/>
            <person name="Shea T."/>
            <person name="Sisk P."/>
            <person name="Sykes S."/>
            <person name="Wortman J."/>
            <person name="Nusbaum C."/>
            <person name="Birren B."/>
        </authorList>
    </citation>
    <scope>NUCLEOTIDE SEQUENCE [LARGE SCALE GENOMIC DNA]</scope>
    <source>
        <strain evidence="5">maculatus3</strain>
    </source>
</reference>
<dbReference type="VEuPathDB" id="VectorBase:AMAM014597"/>
<dbReference type="EnsemblMetazoa" id="AMAM014597-RA">
    <property type="protein sequence ID" value="AMAM014597-PA"/>
    <property type="gene ID" value="AMAM014597"/>
</dbReference>